<dbReference type="EMBL" id="JAVRHX010000004">
    <property type="protein sequence ID" value="MDT0595922.1"/>
    <property type="molecule type" value="Genomic_DNA"/>
</dbReference>
<feature type="transmembrane region" description="Helical" evidence="5">
    <location>
        <begin position="100"/>
        <end position="122"/>
    </location>
</feature>
<organism evidence="6 7">
    <name type="scientific">Glaciecola petra</name>
    <dbReference type="NCBI Taxonomy" id="3075602"/>
    <lineage>
        <taxon>Bacteria</taxon>
        <taxon>Pseudomonadati</taxon>
        <taxon>Pseudomonadota</taxon>
        <taxon>Gammaproteobacteria</taxon>
        <taxon>Alteromonadales</taxon>
        <taxon>Alteromonadaceae</taxon>
        <taxon>Glaciecola</taxon>
    </lineage>
</organism>
<evidence type="ECO:0000256" key="4">
    <source>
        <dbReference type="ARBA" id="ARBA00023136"/>
    </source>
</evidence>
<accession>A0ABU2ZTF9</accession>
<comment type="caution">
    <text evidence="6">The sequence shown here is derived from an EMBL/GenBank/DDBJ whole genome shotgun (WGS) entry which is preliminary data.</text>
</comment>
<feature type="transmembrane region" description="Helical" evidence="5">
    <location>
        <begin position="6"/>
        <end position="26"/>
    </location>
</feature>
<evidence type="ECO:0000313" key="6">
    <source>
        <dbReference type="EMBL" id="MDT0595922.1"/>
    </source>
</evidence>
<evidence type="ECO:0000256" key="1">
    <source>
        <dbReference type="ARBA" id="ARBA00004141"/>
    </source>
</evidence>
<feature type="transmembrane region" description="Helical" evidence="5">
    <location>
        <begin position="69"/>
        <end position="88"/>
    </location>
</feature>
<proteinExistence type="predicted"/>
<dbReference type="InterPro" id="IPR007300">
    <property type="entry name" value="CidB/LrgB"/>
</dbReference>
<feature type="transmembrane region" description="Helical" evidence="5">
    <location>
        <begin position="154"/>
        <end position="175"/>
    </location>
</feature>
<name>A0ABU2ZTF9_9ALTE</name>
<keyword evidence="7" id="KW-1185">Reference proteome</keyword>
<feature type="transmembrane region" description="Helical" evidence="5">
    <location>
        <begin position="38"/>
        <end position="57"/>
    </location>
</feature>
<evidence type="ECO:0000313" key="7">
    <source>
        <dbReference type="Proteomes" id="UP001253545"/>
    </source>
</evidence>
<dbReference type="PANTHER" id="PTHR30249:SF0">
    <property type="entry name" value="PLASTIDAL GLYCOLATE_GLYCERATE TRANSLOCATOR 1, CHLOROPLASTIC"/>
    <property type="match status" value="1"/>
</dbReference>
<reference evidence="6 7" key="1">
    <citation type="submission" date="2023-09" db="EMBL/GenBank/DDBJ databases">
        <authorList>
            <person name="Rey-Velasco X."/>
        </authorList>
    </citation>
    <scope>NUCLEOTIDE SEQUENCE [LARGE SCALE GENOMIC DNA]</scope>
    <source>
        <strain evidence="6 7">P117</strain>
    </source>
</reference>
<evidence type="ECO:0000256" key="2">
    <source>
        <dbReference type="ARBA" id="ARBA00022692"/>
    </source>
</evidence>
<comment type="subcellular location">
    <subcellularLocation>
        <location evidence="1">Membrane</location>
        <topology evidence="1">Multi-pass membrane protein</topology>
    </subcellularLocation>
</comment>
<keyword evidence="2 5" id="KW-0812">Transmembrane</keyword>
<keyword evidence="4 5" id="KW-0472">Membrane</keyword>
<sequence>MLGYLSEFISLPALLWTLTSVVFYFISLRIYDVCNRLALLHPLILTASLLISLLYLFDQSLTQFQTNTQVLSMLLGPATVALAIPLYSQLKVLLQMNWRVLLPVIVAGIIAPLLSWTSLYLLDAPLDLQMTILVKSITAPLAMDTAHSIGGLPALAAVLVVSTGIVGAIVGPSIFRIIKVNNEAAQGLAMGSISHAIGTARAISISEQCAAFSTLALCINGMVTSIVLPLLFT</sequence>
<dbReference type="RefSeq" id="WP_311369441.1">
    <property type="nucleotide sequence ID" value="NZ_JAVRHX010000004.1"/>
</dbReference>
<feature type="transmembrane region" description="Helical" evidence="5">
    <location>
        <begin position="210"/>
        <end position="232"/>
    </location>
</feature>
<evidence type="ECO:0000256" key="3">
    <source>
        <dbReference type="ARBA" id="ARBA00022989"/>
    </source>
</evidence>
<gene>
    <name evidence="6" type="ORF">RM552_13785</name>
</gene>
<dbReference type="PANTHER" id="PTHR30249">
    <property type="entry name" value="PUTATIVE SEROTONIN TRANSPORTER"/>
    <property type="match status" value="1"/>
</dbReference>
<dbReference type="Proteomes" id="UP001253545">
    <property type="component" value="Unassembled WGS sequence"/>
</dbReference>
<protein>
    <submittedName>
        <fullName evidence="6">LrgB family protein</fullName>
    </submittedName>
</protein>
<evidence type="ECO:0000256" key="5">
    <source>
        <dbReference type="SAM" id="Phobius"/>
    </source>
</evidence>
<dbReference type="Pfam" id="PF04172">
    <property type="entry name" value="LrgB"/>
    <property type="match status" value="1"/>
</dbReference>
<keyword evidence="3 5" id="KW-1133">Transmembrane helix</keyword>